<evidence type="ECO:0000313" key="5">
    <source>
        <dbReference type="EMBL" id="GGX22055.1"/>
    </source>
</evidence>
<sequence length="286" mass="33003">MKVLPFKIPKTSTDTLIVQEDKGLMFYDTLHQHEEIQMSLIVSGEGSLIVGDTITNYKAGDVLVFGSQVPHVLKSIAATIDSYMISIFFTEKSFGSGFFELSEFNDISNFFSSLSYGIRAVSKKEELKEQFLAIQKKKFRLDRFMIFLQILKLFSKADIQTISTSITRKKYTDNEGKRMANVFQFVMNNFYRDMTLDEVSDIASMTSNAFCRYFKQRTNKTFFQFLTEVRIENACRILSKKPDISITEASFESGFKNLSNFNRKFKSIKGITPSKYRKKIQQSHLI</sequence>
<dbReference type="SUPFAM" id="SSF51182">
    <property type="entry name" value="RmlC-like cupins"/>
    <property type="match status" value="1"/>
</dbReference>
<gene>
    <name evidence="5" type="primary">mtlR</name>
    <name evidence="5" type="ORF">GCM10007384_24070</name>
</gene>
<dbReference type="PANTHER" id="PTHR43280:SF27">
    <property type="entry name" value="TRANSCRIPTIONAL REGULATOR MTLR"/>
    <property type="match status" value="1"/>
</dbReference>
<dbReference type="InterPro" id="IPR018062">
    <property type="entry name" value="HTH_AraC-typ_CS"/>
</dbReference>
<dbReference type="SMART" id="SM00342">
    <property type="entry name" value="HTH_ARAC"/>
    <property type="match status" value="1"/>
</dbReference>
<evidence type="ECO:0000256" key="3">
    <source>
        <dbReference type="ARBA" id="ARBA00023163"/>
    </source>
</evidence>
<dbReference type="Pfam" id="PF12833">
    <property type="entry name" value="HTH_18"/>
    <property type="match status" value="1"/>
</dbReference>
<organism evidence="5 6">
    <name type="scientific">Aquimarina muelleri</name>
    <dbReference type="NCBI Taxonomy" id="279356"/>
    <lineage>
        <taxon>Bacteria</taxon>
        <taxon>Pseudomonadati</taxon>
        <taxon>Bacteroidota</taxon>
        <taxon>Flavobacteriia</taxon>
        <taxon>Flavobacteriales</taxon>
        <taxon>Flavobacteriaceae</taxon>
        <taxon>Aquimarina</taxon>
    </lineage>
</organism>
<dbReference type="PROSITE" id="PS01124">
    <property type="entry name" value="HTH_ARAC_FAMILY_2"/>
    <property type="match status" value="1"/>
</dbReference>
<keyword evidence="2" id="KW-0238">DNA-binding</keyword>
<feature type="domain" description="HTH araC/xylS-type" evidence="4">
    <location>
        <begin position="180"/>
        <end position="279"/>
    </location>
</feature>
<name>A0A918JVQ9_9FLAO</name>
<dbReference type="Proteomes" id="UP000601108">
    <property type="component" value="Unassembled WGS sequence"/>
</dbReference>
<proteinExistence type="predicted"/>
<keyword evidence="1" id="KW-0805">Transcription regulation</keyword>
<dbReference type="GO" id="GO:0003700">
    <property type="term" value="F:DNA-binding transcription factor activity"/>
    <property type="evidence" value="ECO:0007669"/>
    <property type="project" value="InterPro"/>
</dbReference>
<dbReference type="RefSeq" id="WP_027412248.1">
    <property type="nucleotide sequence ID" value="NZ_BMWS01000016.1"/>
</dbReference>
<evidence type="ECO:0000313" key="6">
    <source>
        <dbReference type="Proteomes" id="UP000601108"/>
    </source>
</evidence>
<dbReference type="AlphaFoldDB" id="A0A918JVQ9"/>
<reference evidence="5 6" key="1">
    <citation type="journal article" date="2014" name="Int. J. Syst. Evol. Microbiol.">
        <title>Complete genome sequence of Corynebacterium casei LMG S-19264T (=DSM 44701T), isolated from a smear-ripened cheese.</title>
        <authorList>
            <consortium name="US DOE Joint Genome Institute (JGI-PGF)"/>
            <person name="Walter F."/>
            <person name="Albersmeier A."/>
            <person name="Kalinowski J."/>
            <person name="Ruckert C."/>
        </authorList>
    </citation>
    <scope>NUCLEOTIDE SEQUENCE [LARGE SCALE GENOMIC DNA]</scope>
    <source>
        <strain evidence="5 6">KCTC 12285</strain>
    </source>
</reference>
<keyword evidence="3" id="KW-0804">Transcription</keyword>
<dbReference type="SUPFAM" id="SSF46689">
    <property type="entry name" value="Homeodomain-like"/>
    <property type="match status" value="2"/>
</dbReference>
<protein>
    <submittedName>
        <fullName evidence="5">Transcriptional regulator MtlR</fullName>
    </submittedName>
</protein>
<keyword evidence="6" id="KW-1185">Reference proteome</keyword>
<dbReference type="PANTHER" id="PTHR43280">
    <property type="entry name" value="ARAC-FAMILY TRANSCRIPTIONAL REGULATOR"/>
    <property type="match status" value="1"/>
</dbReference>
<evidence type="ECO:0000256" key="1">
    <source>
        <dbReference type="ARBA" id="ARBA00023015"/>
    </source>
</evidence>
<dbReference type="InterPro" id="IPR009057">
    <property type="entry name" value="Homeodomain-like_sf"/>
</dbReference>
<dbReference type="InterPro" id="IPR013096">
    <property type="entry name" value="Cupin_2"/>
</dbReference>
<dbReference type="EMBL" id="BMWS01000016">
    <property type="protein sequence ID" value="GGX22055.1"/>
    <property type="molecule type" value="Genomic_DNA"/>
</dbReference>
<dbReference type="InterPro" id="IPR018060">
    <property type="entry name" value="HTH_AraC"/>
</dbReference>
<accession>A0A918JVQ9</accession>
<dbReference type="InterPro" id="IPR020449">
    <property type="entry name" value="Tscrpt_reg_AraC-type_HTH"/>
</dbReference>
<dbReference type="Pfam" id="PF07883">
    <property type="entry name" value="Cupin_2"/>
    <property type="match status" value="1"/>
</dbReference>
<evidence type="ECO:0000256" key="2">
    <source>
        <dbReference type="ARBA" id="ARBA00023125"/>
    </source>
</evidence>
<evidence type="ECO:0000259" key="4">
    <source>
        <dbReference type="PROSITE" id="PS01124"/>
    </source>
</evidence>
<dbReference type="PROSITE" id="PS00041">
    <property type="entry name" value="HTH_ARAC_FAMILY_1"/>
    <property type="match status" value="1"/>
</dbReference>
<dbReference type="Gene3D" id="2.60.120.10">
    <property type="entry name" value="Jelly Rolls"/>
    <property type="match status" value="1"/>
</dbReference>
<dbReference type="Gene3D" id="1.10.10.60">
    <property type="entry name" value="Homeodomain-like"/>
    <property type="match status" value="2"/>
</dbReference>
<comment type="caution">
    <text evidence="5">The sequence shown here is derived from an EMBL/GenBank/DDBJ whole genome shotgun (WGS) entry which is preliminary data.</text>
</comment>
<dbReference type="PRINTS" id="PR00032">
    <property type="entry name" value="HTHARAC"/>
</dbReference>
<dbReference type="GO" id="GO:0043565">
    <property type="term" value="F:sequence-specific DNA binding"/>
    <property type="evidence" value="ECO:0007669"/>
    <property type="project" value="InterPro"/>
</dbReference>
<dbReference type="InterPro" id="IPR014710">
    <property type="entry name" value="RmlC-like_jellyroll"/>
</dbReference>
<dbReference type="InterPro" id="IPR011051">
    <property type="entry name" value="RmlC_Cupin_sf"/>
</dbReference>